<dbReference type="InterPro" id="IPR041881">
    <property type="entry name" value="PqqD_sf"/>
</dbReference>
<evidence type="ECO:0000313" key="2">
    <source>
        <dbReference type="Proteomes" id="UP001596509"/>
    </source>
</evidence>
<dbReference type="Proteomes" id="UP001596509">
    <property type="component" value="Unassembled WGS sequence"/>
</dbReference>
<gene>
    <name evidence="1" type="ORF">ACFQW9_03950</name>
</gene>
<dbReference type="Gene3D" id="1.10.10.1150">
    <property type="entry name" value="Coenzyme PQQ synthesis protein D (PqqD)"/>
    <property type="match status" value="1"/>
</dbReference>
<keyword evidence="2" id="KW-1185">Reference proteome</keyword>
<reference evidence="2" key="1">
    <citation type="journal article" date="2019" name="Int. J. Syst. Evol. Microbiol.">
        <title>The Global Catalogue of Microorganisms (GCM) 10K type strain sequencing project: providing services to taxonomists for standard genome sequencing and annotation.</title>
        <authorList>
            <consortium name="The Broad Institute Genomics Platform"/>
            <consortium name="The Broad Institute Genome Sequencing Center for Infectious Disease"/>
            <person name="Wu L."/>
            <person name="Ma J."/>
        </authorList>
    </citation>
    <scope>NUCLEOTIDE SEQUENCE [LARGE SCALE GENOMIC DNA]</scope>
    <source>
        <strain evidence="2">ICMP 19430</strain>
    </source>
</reference>
<evidence type="ECO:0000313" key="1">
    <source>
        <dbReference type="EMBL" id="MFC7349776.1"/>
    </source>
</evidence>
<protein>
    <submittedName>
        <fullName evidence="1">PqqD family protein</fullName>
    </submittedName>
</protein>
<dbReference type="Pfam" id="PF05402">
    <property type="entry name" value="PqqD"/>
    <property type="match status" value="1"/>
</dbReference>
<organism evidence="1 2">
    <name type="scientific">Streptomyces caviscabies</name>
    <dbReference type="NCBI Taxonomy" id="90079"/>
    <lineage>
        <taxon>Bacteria</taxon>
        <taxon>Bacillati</taxon>
        <taxon>Actinomycetota</taxon>
        <taxon>Actinomycetes</taxon>
        <taxon>Kitasatosporales</taxon>
        <taxon>Streptomycetaceae</taxon>
        <taxon>Streptomyces</taxon>
    </lineage>
</organism>
<comment type="caution">
    <text evidence="1">The sequence shown here is derived from an EMBL/GenBank/DDBJ whole genome shotgun (WGS) entry which is preliminary data.</text>
</comment>
<name>A0ABW2MA36_9ACTN</name>
<dbReference type="EMBL" id="JBHTCK010000001">
    <property type="protein sequence ID" value="MFC7349776.1"/>
    <property type="molecule type" value="Genomic_DNA"/>
</dbReference>
<dbReference type="InterPro" id="IPR008792">
    <property type="entry name" value="PQQD"/>
</dbReference>
<accession>A0ABW2MA36</accession>
<proteinExistence type="predicted"/>
<sequence>MLLDLRGRGRWYALTPSGALWWRHLADGATAREAADQVAEFFGAAPEVVRADMTALAEQLVVRRLLWAPRLKRWRR</sequence>
<dbReference type="RefSeq" id="WP_381038475.1">
    <property type="nucleotide sequence ID" value="NZ_JBHTCK010000001.1"/>
</dbReference>